<dbReference type="Pfam" id="PF00646">
    <property type="entry name" value="F-box"/>
    <property type="match status" value="1"/>
</dbReference>
<dbReference type="AlphaFoldDB" id="A0A8K0DVY8"/>
<dbReference type="OrthoDB" id="191037at2759"/>
<dbReference type="GO" id="GO:0005634">
    <property type="term" value="C:nucleus"/>
    <property type="evidence" value="ECO:0007669"/>
    <property type="project" value="UniProtKB-ARBA"/>
</dbReference>
<gene>
    <name evidence="4" type="ORF">FNV43_RR22315</name>
</gene>
<dbReference type="Proteomes" id="UP000796880">
    <property type="component" value="Unassembled WGS sequence"/>
</dbReference>
<dbReference type="Gene3D" id="2.120.10.80">
    <property type="entry name" value="Kelch-type beta propeller"/>
    <property type="match status" value="1"/>
</dbReference>
<evidence type="ECO:0000256" key="1">
    <source>
        <dbReference type="ARBA" id="ARBA00022441"/>
    </source>
</evidence>
<sequence length="363" mass="40716">MGVCETNKIPDTDWKAFSSKKRKDLILARVPRSEYLKLSSVNKRFLSLIKSNEIFKMRKEIGFTEQSVFILATGEENWLAFDRKFKSPRKLPILPSDFCFTSVGKESLCAGTHLLVTGKELDGFVIWTYKLATNRWFKGSSMVNPRCKFASATDGTFGYVAGGIGIESGREILGSAEKYNPDDGSWEPLPNMHKKRSSCSGCFLDDKFYVIGGRNEEEGNLRCGEAFDEEENTWELIPNMLPNVGVSEAQCPPLVAVVNNQLYYVEACENEIMVFMKKTKSWKKLGGVPVRADCNRGWGVAFKSLGNELLAIGASSDCYACHSMTVYTCFPDPEAMKLQWKLLECGGMNRLRNFIKNCCVMTA</sequence>
<dbReference type="EMBL" id="VOIH02000010">
    <property type="protein sequence ID" value="KAF3435228.1"/>
    <property type="molecule type" value="Genomic_DNA"/>
</dbReference>
<proteinExistence type="predicted"/>
<dbReference type="SUPFAM" id="SSF117281">
    <property type="entry name" value="Kelch motif"/>
    <property type="match status" value="1"/>
</dbReference>
<organism evidence="4 5">
    <name type="scientific">Rhamnella rubrinervis</name>
    <dbReference type="NCBI Taxonomy" id="2594499"/>
    <lineage>
        <taxon>Eukaryota</taxon>
        <taxon>Viridiplantae</taxon>
        <taxon>Streptophyta</taxon>
        <taxon>Embryophyta</taxon>
        <taxon>Tracheophyta</taxon>
        <taxon>Spermatophyta</taxon>
        <taxon>Magnoliopsida</taxon>
        <taxon>eudicotyledons</taxon>
        <taxon>Gunneridae</taxon>
        <taxon>Pentapetalae</taxon>
        <taxon>rosids</taxon>
        <taxon>fabids</taxon>
        <taxon>Rosales</taxon>
        <taxon>Rhamnaceae</taxon>
        <taxon>rhamnoid group</taxon>
        <taxon>Rhamneae</taxon>
        <taxon>Rhamnella</taxon>
    </lineage>
</organism>
<dbReference type="SMART" id="SM00612">
    <property type="entry name" value="Kelch"/>
    <property type="match status" value="2"/>
</dbReference>
<dbReference type="PANTHER" id="PTHR46122">
    <property type="entry name" value="GALACTOSE OXIDASE/KELCH REPEAT PROTEIN-RELATED"/>
    <property type="match status" value="1"/>
</dbReference>
<feature type="domain" description="F-box" evidence="3">
    <location>
        <begin position="26"/>
        <end position="55"/>
    </location>
</feature>
<keyword evidence="1" id="KW-0880">Kelch repeat</keyword>
<accession>A0A8K0DVY8</accession>
<dbReference type="InterPro" id="IPR001810">
    <property type="entry name" value="F-box_dom"/>
</dbReference>
<dbReference type="PANTHER" id="PTHR46122:SF5">
    <property type="entry name" value="F-BOX DOMAIN-CONTAINING PROTEIN"/>
    <property type="match status" value="1"/>
</dbReference>
<name>A0A8K0DVY8_9ROSA</name>
<evidence type="ECO:0000313" key="5">
    <source>
        <dbReference type="Proteomes" id="UP000796880"/>
    </source>
</evidence>
<dbReference type="InterPro" id="IPR052439">
    <property type="entry name" value="F-box/Kelch-repeat"/>
</dbReference>
<protein>
    <recommendedName>
        <fullName evidence="3">F-box domain-containing protein</fullName>
    </recommendedName>
</protein>
<dbReference type="InterPro" id="IPR006652">
    <property type="entry name" value="Kelch_1"/>
</dbReference>
<evidence type="ECO:0000313" key="4">
    <source>
        <dbReference type="EMBL" id="KAF3435228.1"/>
    </source>
</evidence>
<dbReference type="InterPro" id="IPR015915">
    <property type="entry name" value="Kelch-typ_b-propeller"/>
</dbReference>
<keyword evidence="2" id="KW-0677">Repeat</keyword>
<dbReference type="Pfam" id="PF01344">
    <property type="entry name" value="Kelch_1"/>
    <property type="match status" value="1"/>
</dbReference>
<reference evidence="4" key="1">
    <citation type="submission" date="2020-03" db="EMBL/GenBank/DDBJ databases">
        <title>A high-quality chromosome-level genome assembly of a woody plant with both climbing and erect habits, Rhamnella rubrinervis.</title>
        <authorList>
            <person name="Lu Z."/>
            <person name="Yang Y."/>
            <person name="Zhu X."/>
            <person name="Sun Y."/>
        </authorList>
    </citation>
    <scope>NUCLEOTIDE SEQUENCE</scope>
    <source>
        <strain evidence="4">BYM</strain>
        <tissue evidence="4">Leaf</tissue>
    </source>
</reference>
<evidence type="ECO:0000259" key="3">
    <source>
        <dbReference type="Pfam" id="PF00646"/>
    </source>
</evidence>
<comment type="caution">
    <text evidence="4">The sequence shown here is derived from an EMBL/GenBank/DDBJ whole genome shotgun (WGS) entry which is preliminary data.</text>
</comment>
<dbReference type="GO" id="GO:0005829">
    <property type="term" value="C:cytosol"/>
    <property type="evidence" value="ECO:0007669"/>
    <property type="project" value="TreeGrafter"/>
</dbReference>
<keyword evidence="5" id="KW-1185">Reference proteome</keyword>
<evidence type="ECO:0000256" key="2">
    <source>
        <dbReference type="ARBA" id="ARBA00022737"/>
    </source>
</evidence>